<gene>
    <name evidence="2" type="ORF">SLEP1_g34255</name>
</gene>
<sequence>MAGCGRGNKGLQAELTEMRCMIEDMSQAVQALQQQEHMGARMEMLEGDHNLADTLEGSLEDESVDGRDDNPFHDAGTTNQVARGGLEEWLIHVLDLFEEEGGDMLEPVYDVYSDEIEEVNILSILEESLMIQGIMAITNEERQDWRSHSLKEDNQ</sequence>
<dbReference type="AlphaFoldDB" id="A0AAV5KJJ5"/>
<keyword evidence="1" id="KW-0175">Coiled coil</keyword>
<evidence type="ECO:0000313" key="3">
    <source>
        <dbReference type="Proteomes" id="UP001054252"/>
    </source>
</evidence>
<protein>
    <submittedName>
        <fullName evidence="2">Uncharacterized protein</fullName>
    </submittedName>
</protein>
<dbReference type="Proteomes" id="UP001054252">
    <property type="component" value="Unassembled WGS sequence"/>
</dbReference>
<evidence type="ECO:0000313" key="2">
    <source>
        <dbReference type="EMBL" id="GKV24671.1"/>
    </source>
</evidence>
<accession>A0AAV5KJJ5</accession>
<dbReference type="EMBL" id="BPVZ01000066">
    <property type="protein sequence ID" value="GKV24671.1"/>
    <property type="molecule type" value="Genomic_DNA"/>
</dbReference>
<comment type="caution">
    <text evidence="2">The sequence shown here is derived from an EMBL/GenBank/DDBJ whole genome shotgun (WGS) entry which is preliminary data.</text>
</comment>
<reference evidence="2 3" key="1">
    <citation type="journal article" date="2021" name="Commun. Biol.">
        <title>The genome of Shorea leprosula (Dipterocarpaceae) highlights the ecological relevance of drought in aseasonal tropical rainforests.</title>
        <authorList>
            <person name="Ng K.K.S."/>
            <person name="Kobayashi M.J."/>
            <person name="Fawcett J.A."/>
            <person name="Hatakeyama M."/>
            <person name="Paape T."/>
            <person name="Ng C.H."/>
            <person name="Ang C.C."/>
            <person name="Tnah L.H."/>
            <person name="Lee C.T."/>
            <person name="Nishiyama T."/>
            <person name="Sese J."/>
            <person name="O'Brien M.J."/>
            <person name="Copetti D."/>
            <person name="Mohd Noor M.I."/>
            <person name="Ong R.C."/>
            <person name="Putra M."/>
            <person name="Sireger I.Z."/>
            <person name="Indrioko S."/>
            <person name="Kosugi Y."/>
            <person name="Izuno A."/>
            <person name="Isagi Y."/>
            <person name="Lee S.L."/>
            <person name="Shimizu K.K."/>
        </authorList>
    </citation>
    <scope>NUCLEOTIDE SEQUENCE [LARGE SCALE GENOMIC DNA]</scope>
    <source>
        <strain evidence="2">214</strain>
    </source>
</reference>
<keyword evidence="3" id="KW-1185">Reference proteome</keyword>
<organism evidence="2 3">
    <name type="scientific">Rubroshorea leprosula</name>
    <dbReference type="NCBI Taxonomy" id="152421"/>
    <lineage>
        <taxon>Eukaryota</taxon>
        <taxon>Viridiplantae</taxon>
        <taxon>Streptophyta</taxon>
        <taxon>Embryophyta</taxon>
        <taxon>Tracheophyta</taxon>
        <taxon>Spermatophyta</taxon>
        <taxon>Magnoliopsida</taxon>
        <taxon>eudicotyledons</taxon>
        <taxon>Gunneridae</taxon>
        <taxon>Pentapetalae</taxon>
        <taxon>rosids</taxon>
        <taxon>malvids</taxon>
        <taxon>Malvales</taxon>
        <taxon>Dipterocarpaceae</taxon>
        <taxon>Rubroshorea</taxon>
    </lineage>
</organism>
<evidence type="ECO:0000256" key="1">
    <source>
        <dbReference type="SAM" id="Coils"/>
    </source>
</evidence>
<feature type="coiled-coil region" evidence="1">
    <location>
        <begin position="8"/>
        <end position="35"/>
    </location>
</feature>
<proteinExistence type="predicted"/>
<name>A0AAV5KJJ5_9ROSI</name>